<dbReference type="SUPFAM" id="SSF53448">
    <property type="entry name" value="Nucleotide-diphospho-sugar transferases"/>
    <property type="match status" value="1"/>
</dbReference>
<gene>
    <name evidence="3" type="ORF">DFP88_1056</name>
</gene>
<accession>A0A318SN96</accession>
<evidence type="ECO:0000256" key="1">
    <source>
        <dbReference type="SAM" id="MobiDB-lite"/>
    </source>
</evidence>
<evidence type="ECO:0000259" key="2">
    <source>
        <dbReference type="Pfam" id="PF00535"/>
    </source>
</evidence>
<dbReference type="Proteomes" id="UP000248311">
    <property type="component" value="Unassembled WGS sequence"/>
</dbReference>
<keyword evidence="4" id="KW-1185">Reference proteome</keyword>
<dbReference type="GO" id="GO:0016740">
    <property type="term" value="F:transferase activity"/>
    <property type="evidence" value="ECO:0007669"/>
    <property type="project" value="UniProtKB-KW"/>
</dbReference>
<feature type="region of interest" description="Disordered" evidence="1">
    <location>
        <begin position="1"/>
        <end position="20"/>
    </location>
</feature>
<dbReference type="CDD" id="cd00761">
    <property type="entry name" value="Glyco_tranf_GTA_type"/>
    <property type="match status" value="1"/>
</dbReference>
<dbReference type="OrthoDB" id="9790710at2"/>
<evidence type="ECO:0000313" key="3">
    <source>
        <dbReference type="EMBL" id="PYE82166.1"/>
    </source>
</evidence>
<dbReference type="InterPro" id="IPR029044">
    <property type="entry name" value="Nucleotide-diphossugar_trans"/>
</dbReference>
<name>A0A318SN96_9RHOB</name>
<comment type="caution">
    <text evidence="3">The sequence shown here is derived from an EMBL/GenBank/DDBJ whole genome shotgun (WGS) entry which is preliminary data.</text>
</comment>
<protein>
    <submittedName>
        <fullName evidence="3">Glycosyltransferase involved in cell wall biosynthesis</fullName>
    </submittedName>
</protein>
<dbReference type="EMBL" id="QJTE01000005">
    <property type="protein sequence ID" value="PYE82166.1"/>
    <property type="molecule type" value="Genomic_DNA"/>
</dbReference>
<reference evidence="3 4" key="1">
    <citation type="submission" date="2018-06" db="EMBL/GenBank/DDBJ databases">
        <title>Genomic Encyclopedia of Type Strains, Phase III (KMG-III): the genomes of soil and plant-associated and newly described type strains.</title>
        <authorList>
            <person name="Whitman W."/>
        </authorList>
    </citation>
    <scope>NUCLEOTIDE SEQUENCE [LARGE SCALE GENOMIC DNA]</scope>
    <source>
        <strain evidence="3 4">CECT 9025</strain>
    </source>
</reference>
<organism evidence="3 4">
    <name type="scientific">Pseudoroseicyclus aestuarii</name>
    <dbReference type="NCBI Taxonomy" id="1795041"/>
    <lineage>
        <taxon>Bacteria</taxon>
        <taxon>Pseudomonadati</taxon>
        <taxon>Pseudomonadota</taxon>
        <taxon>Alphaproteobacteria</taxon>
        <taxon>Rhodobacterales</taxon>
        <taxon>Paracoccaceae</taxon>
        <taxon>Pseudoroseicyclus</taxon>
    </lineage>
</organism>
<dbReference type="Gene3D" id="3.90.550.10">
    <property type="entry name" value="Spore Coat Polysaccharide Biosynthesis Protein SpsA, Chain A"/>
    <property type="match status" value="1"/>
</dbReference>
<proteinExistence type="predicted"/>
<sequence length="266" mass="29357">MTGSMSDPATDPASRAGTPPDLTIAITAHREGRLAVASLRSFGRALVAAQEAGLSVEPLLVLDSPDDLTRRLFERAAEGDYGIAGGARLIALEVRDQGRARNEAVAQARGRRIGFLDGDDLWSRDWLVRAMAWLDTAGPGVIAHPAYNYFFEGQATIYRQIDQDSEEFSLDFLRVANYWDALCLCETSVLREHPFPDRDMANGWAYEDWAWNCLTVAAGLRHKIVPDTVLFKRRQAVSQTIRASTGKAMMRPTPLSDYAFRLPAAG</sequence>
<dbReference type="AlphaFoldDB" id="A0A318SN96"/>
<feature type="domain" description="Glycosyltransferase 2-like" evidence="2">
    <location>
        <begin position="49"/>
        <end position="177"/>
    </location>
</feature>
<keyword evidence="3" id="KW-0808">Transferase</keyword>
<dbReference type="InterPro" id="IPR001173">
    <property type="entry name" value="Glyco_trans_2-like"/>
</dbReference>
<evidence type="ECO:0000313" key="4">
    <source>
        <dbReference type="Proteomes" id="UP000248311"/>
    </source>
</evidence>
<dbReference type="RefSeq" id="WP_110815264.1">
    <property type="nucleotide sequence ID" value="NZ_QJTE01000005.1"/>
</dbReference>
<dbReference type="Pfam" id="PF00535">
    <property type="entry name" value="Glycos_transf_2"/>
    <property type="match status" value="1"/>
</dbReference>